<feature type="compositionally biased region" description="Low complexity" evidence="1">
    <location>
        <begin position="33"/>
        <end position="54"/>
    </location>
</feature>
<organism evidence="2 3">
    <name type="scientific">Lipomyces starkeyi NRRL Y-11557</name>
    <dbReference type="NCBI Taxonomy" id="675824"/>
    <lineage>
        <taxon>Eukaryota</taxon>
        <taxon>Fungi</taxon>
        <taxon>Dikarya</taxon>
        <taxon>Ascomycota</taxon>
        <taxon>Saccharomycotina</taxon>
        <taxon>Lipomycetes</taxon>
        <taxon>Lipomycetales</taxon>
        <taxon>Lipomycetaceae</taxon>
        <taxon>Lipomyces</taxon>
    </lineage>
</organism>
<name>A0A1E3Q8D3_LIPST</name>
<sequence length="357" mass="38850">MNRDSADDSEADTDSEDNDSWYGRLMTDARSILDGSHSSDSTDSLDSSNSSDAGNADEDIATSDGTAPVEEQKSWDQRCLEELFPIGFGGLAKAHMACAVSVGDGSDPSMVPLFSREFMAEEYTGQQAVFVPCGFNPAFGTFSGVKARQCLDGTINGIVRDTGRKNGNFDFRVRVAVEGLLRMSTDETSIMEKRRKWIAEVARDDDGPLTGLTFGVTVNIARMIRRNRTVDFVITNVLVALAEGVVQNLGGTGDLGLYGFPKAAVETLDGAPTAWIARIAATTAMRAMRMRTLRPATGLLPSRNRRSGLSAVWRSYSRFGLAGWNQFEARHLDSMEFNIHRARSAFANEKGTGRSIQ</sequence>
<gene>
    <name evidence="2" type="ORF">LIPSTDRAFT_2657</name>
</gene>
<dbReference type="EMBL" id="KV454293">
    <property type="protein sequence ID" value="ODQ73422.1"/>
    <property type="molecule type" value="Genomic_DNA"/>
</dbReference>
<evidence type="ECO:0000313" key="3">
    <source>
        <dbReference type="Proteomes" id="UP000094385"/>
    </source>
</evidence>
<dbReference type="AlphaFoldDB" id="A0A1E3Q8D3"/>
<feature type="region of interest" description="Disordered" evidence="1">
    <location>
        <begin position="1"/>
        <end position="73"/>
    </location>
</feature>
<dbReference type="Proteomes" id="UP000094385">
    <property type="component" value="Unassembled WGS sequence"/>
</dbReference>
<feature type="compositionally biased region" description="Acidic residues" evidence="1">
    <location>
        <begin position="7"/>
        <end position="19"/>
    </location>
</feature>
<protein>
    <submittedName>
        <fullName evidence="2">Uncharacterized protein</fullName>
    </submittedName>
</protein>
<evidence type="ECO:0000256" key="1">
    <source>
        <dbReference type="SAM" id="MobiDB-lite"/>
    </source>
</evidence>
<proteinExistence type="predicted"/>
<keyword evidence="3" id="KW-1185">Reference proteome</keyword>
<evidence type="ECO:0000313" key="2">
    <source>
        <dbReference type="EMBL" id="ODQ73422.1"/>
    </source>
</evidence>
<accession>A0A1E3Q8D3</accession>
<reference evidence="2 3" key="1">
    <citation type="journal article" date="2016" name="Proc. Natl. Acad. Sci. U.S.A.">
        <title>Comparative genomics of biotechnologically important yeasts.</title>
        <authorList>
            <person name="Riley R."/>
            <person name="Haridas S."/>
            <person name="Wolfe K.H."/>
            <person name="Lopes M.R."/>
            <person name="Hittinger C.T."/>
            <person name="Goeker M."/>
            <person name="Salamov A.A."/>
            <person name="Wisecaver J.H."/>
            <person name="Long T.M."/>
            <person name="Calvey C.H."/>
            <person name="Aerts A.L."/>
            <person name="Barry K.W."/>
            <person name="Choi C."/>
            <person name="Clum A."/>
            <person name="Coughlan A.Y."/>
            <person name="Deshpande S."/>
            <person name="Douglass A.P."/>
            <person name="Hanson S.J."/>
            <person name="Klenk H.-P."/>
            <person name="LaButti K.M."/>
            <person name="Lapidus A."/>
            <person name="Lindquist E.A."/>
            <person name="Lipzen A.M."/>
            <person name="Meier-Kolthoff J.P."/>
            <person name="Ohm R.A."/>
            <person name="Otillar R.P."/>
            <person name="Pangilinan J.L."/>
            <person name="Peng Y."/>
            <person name="Rokas A."/>
            <person name="Rosa C.A."/>
            <person name="Scheuner C."/>
            <person name="Sibirny A.A."/>
            <person name="Slot J.C."/>
            <person name="Stielow J.B."/>
            <person name="Sun H."/>
            <person name="Kurtzman C.P."/>
            <person name="Blackwell M."/>
            <person name="Grigoriev I.V."/>
            <person name="Jeffries T.W."/>
        </authorList>
    </citation>
    <scope>NUCLEOTIDE SEQUENCE [LARGE SCALE GENOMIC DNA]</scope>
    <source>
        <strain evidence="2 3">NRRL Y-11557</strain>
    </source>
</reference>